<name>A0A6V8LQ29_9ACTN</name>
<organism evidence="2 3">
    <name type="scientific">Phytohabitans rumicis</name>
    <dbReference type="NCBI Taxonomy" id="1076125"/>
    <lineage>
        <taxon>Bacteria</taxon>
        <taxon>Bacillati</taxon>
        <taxon>Actinomycetota</taxon>
        <taxon>Actinomycetes</taxon>
        <taxon>Micromonosporales</taxon>
        <taxon>Micromonosporaceae</taxon>
    </lineage>
</organism>
<dbReference type="Proteomes" id="UP000482960">
    <property type="component" value="Unassembled WGS sequence"/>
</dbReference>
<reference evidence="2 3" key="1">
    <citation type="submission" date="2020-03" db="EMBL/GenBank/DDBJ databases">
        <title>Whole genome shotgun sequence of Phytohabitans rumicis NBRC 108638.</title>
        <authorList>
            <person name="Komaki H."/>
            <person name="Tamura T."/>
        </authorList>
    </citation>
    <scope>NUCLEOTIDE SEQUENCE [LARGE SCALE GENOMIC DNA]</scope>
    <source>
        <strain evidence="2 3">NBRC 108638</strain>
    </source>
</reference>
<gene>
    <name evidence="2" type="ORF">Prum_098590</name>
</gene>
<accession>A0A6V8LQ29</accession>
<evidence type="ECO:0000256" key="1">
    <source>
        <dbReference type="SAM" id="MobiDB-lite"/>
    </source>
</evidence>
<feature type="region of interest" description="Disordered" evidence="1">
    <location>
        <begin position="22"/>
        <end position="41"/>
    </location>
</feature>
<dbReference type="AlphaFoldDB" id="A0A6V8LQ29"/>
<evidence type="ECO:0000313" key="3">
    <source>
        <dbReference type="Proteomes" id="UP000482960"/>
    </source>
</evidence>
<reference evidence="2 3" key="2">
    <citation type="submission" date="2020-03" db="EMBL/GenBank/DDBJ databases">
        <authorList>
            <person name="Ichikawa N."/>
            <person name="Kimura A."/>
            <person name="Kitahashi Y."/>
            <person name="Uohara A."/>
        </authorList>
    </citation>
    <scope>NUCLEOTIDE SEQUENCE [LARGE SCALE GENOMIC DNA]</scope>
    <source>
        <strain evidence="2 3">NBRC 108638</strain>
    </source>
</reference>
<comment type="caution">
    <text evidence="2">The sequence shown here is derived from an EMBL/GenBank/DDBJ whole genome shotgun (WGS) entry which is preliminary data.</text>
</comment>
<dbReference type="EMBL" id="BLPG01000002">
    <property type="protein sequence ID" value="GFJ96217.1"/>
    <property type="molecule type" value="Genomic_DNA"/>
</dbReference>
<keyword evidence="3" id="KW-1185">Reference proteome</keyword>
<evidence type="ECO:0000313" key="2">
    <source>
        <dbReference type="EMBL" id="GFJ96217.1"/>
    </source>
</evidence>
<protein>
    <submittedName>
        <fullName evidence="2">Uncharacterized protein</fullName>
    </submittedName>
</protein>
<proteinExistence type="predicted"/>
<sequence length="266" mass="27168">MVGQLPEALDLDLDHVAGLDGTGAGRRAGQQDVAGVQGDGAGDVGDEVVHVPGHLVGRAVLDDGAVDVRAQPLAAEVPVGHQAGPERAQRVRALDPQHRSGVGVTEVVQAVVVRDGVAGDVGAGLGGRDVAAGAADDDGDLALVVEVLAARRPHDRAAVGVERRGGLVEVRGRGRQGGHELLDPAAVVEVHRHDLGGHHGRQMGGRFGEDAAAVAGDQFLAVADDVDDGPVEQDPAVFGHPQLQPCGGRSNQTCTWPVPTAFSYSL</sequence>